<dbReference type="InterPro" id="IPR027417">
    <property type="entry name" value="P-loop_NTPase"/>
</dbReference>
<proteinExistence type="predicted"/>
<keyword evidence="2" id="KW-1185">Reference proteome</keyword>
<dbReference type="RefSeq" id="WP_194703701.1">
    <property type="nucleotide sequence ID" value="NZ_JADKNH010000016.1"/>
</dbReference>
<protein>
    <recommendedName>
        <fullName evidence="3">NYN domain-containing protein</fullName>
    </recommendedName>
</protein>
<name>A0ABR9ZYC8_9FIRM</name>
<evidence type="ECO:0000313" key="2">
    <source>
        <dbReference type="Proteomes" id="UP000614200"/>
    </source>
</evidence>
<dbReference type="SUPFAM" id="SSF52540">
    <property type="entry name" value="P-loop containing nucleoside triphosphate hydrolases"/>
    <property type="match status" value="1"/>
</dbReference>
<comment type="caution">
    <text evidence="1">The sequence shown here is derived from an EMBL/GenBank/DDBJ whole genome shotgun (WGS) entry which is preliminary data.</text>
</comment>
<dbReference type="Gene3D" id="3.40.50.300">
    <property type="entry name" value="P-loop containing nucleotide triphosphate hydrolases"/>
    <property type="match status" value="1"/>
</dbReference>
<organism evidence="1 2">
    <name type="scientific">Fusibacter ferrireducens</name>
    <dbReference type="NCBI Taxonomy" id="2785058"/>
    <lineage>
        <taxon>Bacteria</taxon>
        <taxon>Bacillati</taxon>
        <taxon>Bacillota</taxon>
        <taxon>Clostridia</taxon>
        <taxon>Eubacteriales</taxon>
        <taxon>Eubacteriales Family XII. Incertae Sedis</taxon>
        <taxon>Fusibacter</taxon>
    </lineage>
</organism>
<reference evidence="1 2" key="1">
    <citation type="submission" date="2020-11" db="EMBL/GenBank/DDBJ databases">
        <title>Fusibacter basophilias sp. nov.</title>
        <authorList>
            <person name="Qiu D."/>
        </authorList>
    </citation>
    <scope>NUCLEOTIDE SEQUENCE [LARGE SCALE GENOMIC DNA]</scope>
    <source>
        <strain evidence="1 2">Q10-2</strain>
    </source>
</reference>
<dbReference type="EMBL" id="JADKNH010000016">
    <property type="protein sequence ID" value="MBF4695462.1"/>
    <property type="molecule type" value="Genomic_DNA"/>
</dbReference>
<sequence>MTEALWIYTTTPQLKIVQEITENYPQAYITENESQIVIQSKVNAVIVISQLSHDSQLKLNLENSYFYVGVRVQMGLFKAFENIFELSQHLNERRHALLHSVQRAYLQHLEPISLEDQKYLRRLTEHYDVLCDPKTSKALKKPGNQWGSGHNQRTNSRKVQYKNYKGIIAVYNCPQFAVSLAESFKVKSLLLMDGNLLKPTLDEYLGINKIETNVESHLTGIDNTGLNIALDSLRKNTKIKHDLKHIVKKRHHYDVLLGNYNVLNYEHYDTSALNTLVETMANLYGCVIISLGDNLYDYMTLMCLNKSDINIICFQDNKSSVLWTKQMIEILKTKQFIEPVKHHLYKIKTPLRPKMYSESVMTSIFKSQYKGVVNLKQKRHFKKVIKELLK</sequence>
<accession>A0ABR9ZYC8</accession>
<evidence type="ECO:0008006" key="3">
    <source>
        <dbReference type="Google" id="ProtNLM"/>
    </source>
</evidence>
<evidence type="ECO:0000313" key="1">
    <source>
        <dbReference type="EMBL" id="MBF4695462.1"/>
    </source>
</evidence>
<dbReference type="Proteomes" id="UP000614200">
    <property type="component" value="Unassembled WGS sequence"/>
</dbReference>
<gene>
    <name evidence="1" type="ORF">ISU02_20405</name>
</gene>